<dbReference type="Proteomes" id="UP001054837">
    <property type="component" value="Unassembled WGS sequence"/>
</dbReference>
<reference evidence="1 2" key="1">
    <citation type="submission" date="2021-06" db="EMBL/GenBank/DDBJ databases">
        <title>Caerostris darwini draft genome.</title>
        <authorList>
            <person name="Kono N."/>
            <person name="Arakawa K."/>
        </authorList>
    </citation>
    <scope>NUCLEOTIDE SEQUENCE [LARGE SCALE GENOMIC DNA]</scope>
</reference>
<gene>
    <name evidence="1" type="ORF">CDAR_398881</name>
</gene>
<comment type="caution">
    <text evidence="1">The sequence shown here is derived from an EMBL/GenBank/DDBJ whole genome shotgun (WGS) entry which is preliminary data.</text>
</comment>
<keyword evidence="2" id="KW-1185">Reference proteome</keyword>
<evidence type="ECO:0000313" key="2">
    <source>
        <dbReference type="Proteomes" id="UP001054837"/>
    </source>
</evidence>
<organism evidence="1 2">
    <name type="scientific">Caerostris darwini</name>
    <dbReference type="NCBI Taxonomy" id="1538125"/>
    <lineage>
        <taxon>Eukaryota</taxon>
        <taxon>Metazoa</taxon>
        <taxon>Ecdysozoa</taxon>
        <taxon>Arthropoda</taxon>
        <taxon>Chelicerata</taxon>
        <taxon>Arachnida</taxon>
        <taxon>Araneae</taxon>
        <taxon>Araneomorphae</taxon>
        <taxon>Entelegynae</taxon>
        <taxon>Araneoidea</taxon>
        <taxon>Araneidae</taxon>
        <taxon>Caerostris</taxon>
    </lineage>
</organism>
<name>A0AAV4V7S4_9ARAC</name>
<proteinExistence type="predicted"/>
<protein>
    <submittedName>
        <fullName evidence="1">Uncharacterized protein</fullName>
    </submittedName>
</protein>
<accession>A0AAV4V7S4</accession>
<dbReference type="EMBL" id="BPLQ01012576">
    <property type="protein sequence ID" value="GIY66287.1"/>
    <property type="molecule type" value="Genomic_DNA"/>
</dbReference>
<evidence type="ECO:0000313" key="1">
    <source>
        <dbReference type="EMBL" id="GIY66287.1"/>
    </source>
</evidence>
<sequence length="101" mass="11137">MFIIKSTRGFVLENNLVYFLPSKINPKEGEERSRFLPVGDVSHSIKIQSNKEDPGNPPINPFAADTDLALGDNSSFVSRSAPLHTPPAPVIAHFFSRFLQG</sequence>
<dbReference type="AlphaFoldDB" id="A0AAV4V7S4"/>